<proteinExistence type="predicted"/>
<dbReference type="OrthoDB" id="4520445at2759"/>
<dbReference type="InParanoid" id="A0A316YL45"/>
<evidence type="ECO:0000256" key="1">
    <source>
        <dbReference type="SAM" id="MobiDB-lite"/>
    </source>
</evidence>
<protein>
    <recommendedName>
        <fullName evidence="4">Acetoacetate decarboxylase</fullName>
    </recommendedName>
</protein>
<evidence type="ECO:0008006" key="4">
    <source>
        <dbReference type="Google" id="ProtNLM"/>
    </source>
</evidence>
<dbReference type="InterPro" id="IPR023375">
    <property type="entry name" value="ADC_dom_sf"/>
</dbReference>
<dbReference type="Proteomes" id="UP000245768">
    <property type="component" value="Unassembled WGS sequence"/>
</dbReference>
<keyword evidence="3" id="KW-1185">Reference proteome</keyword>
<feature type="region of interest" description="Disordered" evidence="1">
    <location>
        <begin position="1"/>
        <end position="39"/>
    </location>
</feature>
<evidence type="ECO:0000313" key="2">
    <source>
        <dbReference type="EMBL" id="PWN88783.1"/>
    </source>
</evidence>
<name>A0A316YL45_9BASI</name>
<dbReference type="EMBL" id="KZ819638">
    <property type="protein sequence ID" value="PWN88783.1"/>
    <property type="molecule type" value="Genomic_DNA"/>
</dbReference>
<feature type="compositionally biased region" description="Low complexity" evidence="1">
    <location>
        <begin position="18"/>
        <end position="33"/>
    </location>
</feature>
<dbReference type="RefSeq" id="XP_025375981.1">
    <property type="nucleotide sequence ID" value="XM_025523671.1"/>
</dbReference>
<dbReference type="GeneID" id="37045587"/>
<organism evidence="2 3">
    <name type="scientific">Acaromyces ingoldii</name>
    <dbReference type="NCBI Taxonomy" id="215250"/>
    <lineage>
        <taxon>Eukaryota</taxon>
        <taxon>Fungi</taxon>
        <taxon>Dikarya</taxon>
        <taxon>Basidiomycota</taxon>
        <taxon>Ustilaginomycotina</taxon>
        <taxon>Exobasidiomycetes</taxon>
        <taxon>Exobasidiales</taxon>
        <taxon>Cryptobasidiaceae</taxon>
        <taxon>Acaromyces</taxon>
    </lineage>
</organism>
<sequence length="328" mass="36312">MYTHTEVEQAGSESKALPADQPSSTDPASSSPSLVEVDFGGQKVQVPKGGYYDRYRMNPNLEEVAQDPAAGNLDFFREIPKEKVPSRVGPTWAPNFYYRMSNVQLLFLAPIARLREKLPKPLEPLHPFPGYGLVALTFFSYPVCDNDPYDEVSIAIITRRPGARGSQILELLKSIRNRSFYAHVLALPVTTEIARVRGVYGYQLPKWLAQIDIKIGTSVEASIAATDGTPDLALTVPLPALRTVLSQSEQGTNYSVYQIDGQWHQVAVRSNPLSFAQRLFPRDVKLSRNGGPLSQLLEQLGVSTILRLDVVKEAQMVLHMPTSLTTFG</sequence>
<dbReference type="Gene3D" id="2.40.400.10">
    <property type="entry name" value="Acetoacetate decarboxylase-like"/>
    <property type="match status" value="1"/>
</dbReference>
<dbReference type="SUPFAM" id="SSF160104">
    <property type="entry name" value="Acetoacetate decarboxylase-like"/>
    <property type="match status" value="1"/>
</dbReference>
<reference evidence="2 3" key="1">
    <citation type="journal article" date="2018" name="Mol. Biol. Evol.">
        <title>Broad Genomic Sampling Reveals a Smut Pathogenic Ancestry of the Fungal Clade Ustilaginomycotina.</title>
        <authorList>
            <person name="Kijpornyongpan T."/>
            <person name="Mondo S.J."/>
            <person name="Barry K."/>
            <person name="Sandor L."/>
            <person name="Lee J."/>
            <person name="Lipzen A."/>
            <person name="Pangilinan J."/>
            <person name="LaButti K."/>
            <person name="Hainaut M."/>
            <person name="Henrissat B."/>
            <person name="Grigoriev I.V."/>
            <person name="Spatafora J.W."/>
            <person name="Aime M.C."/>
        </authorList>
    </citation>
    <scope>NUCLEOTIDE SEQUENCE [LARGE SCALE GENOMIC DNA]</scope>
    <source>
        <strain evidence="2 3">MCA 4198</strain>
    </source>
</reference>
<evidence type="ECO:0000313" key="3">
    <source>
        <dbReference type="Proteomes" id="UP000245768"/>
    </source>
</evidence>
<gene>
    <name evidence="2" type="ORF">FA10DRAFT_281205</name>
</gene>
<dbReference type="AlphaFoldDB" id="A0A316YL45"/>
<accession>A0A316YL45</accession>